<dbReference type="Gene3D" id="3.40.50.11610">
    <property type="entry name" value="Multifunctional 2-oxoglutarate metabolism enzyme, C-terminal domain"/>
    <property type="match status" value="1"/>
</dbReference>
<keyword evidence="8" id="KW-1185">Reference proteome</keyword>
<dbReference type="KEGG" id="lpan:LPMP_353550"/>
<dbReference type="RefSeq" id="XP_010703292.1">
    <property type="nucleotide sequence ID" value="XM_010704990.1"/>
</dbReference>
<dbReference type="OrthoDB" id="413077at2759"/>
<proteinExistence type="inferred from homology"/>
<dbReference type="NCBIfam" id="NF006914">
    <property type="entry name" value="PRK09404.1"/>
    <property type="match status" value="1"/>
</dbReference>
<dbReference type="GO" id="GO:0005739">
    <property type="term" value="C:mitochondrion"/>
    <property type="evidence" value="ECO:0007669"/>
    <property type="project" value="TreeGrafter"/>
</dbReference>
<dbReference type="VEuPathDB" id="TriTrypDB:LPAL13_350043400"/>
<dbReference type="InterPro" id="IPR011603">
    <property type="entry name" value="2oxoglutarate_DH_E1"/>
</dbReference>
<dbReference type="FunFam" id="3.40.50.11610:FF:000016">
    <property type="entry name" value="2-oxoglutarate dehydrogenase E1 component,putative"/>
    <property type="match status" value="1"/>
</dbReference>
<evidence type="ECO:0000256" key="2">
    <source>
        <dbReference type="ARBA" id="ARBA00006936"/>
    </source>
</evidence>
<dbReference type="SMART" id="SM00861">
    <property type="entry name" value="Transket_pyr"/>
    <property type="match status" value="1"/>
</dbReference>
<dbReference type="PIRSF" id="PIRSF000157">
    <property type="entry name" value="Oxoglu_dh_E1"/>
    <property type="match status" value="1"/>
</dbReference>
<dbReference type="GO" id="GO:0006099">
    <property type="term" value="P:tricarboxylic acid cycle"/>
    <property type="evidence" value="ECO:0007669"/>
    <property type="project" value="TreeGrafter"/>
</dbReference>
<dbReference type="Proteomes" id="UP000063063">
    <property type="component" value="Chromosome 35"/>
</dbReference>
<dbReference type="EC" id="1.2.4.2" evidence="3"/>
<evidence type="ECO:0000256" key="4">
    <source>
        <dbReference type="ARBA" id="ARBA00023002"/>
    </source>
</evidence>
<dbReference type="InterPro" id="IPR005475">
    <property type="entry name" value="Transketolase-like_Pyr-bd"/>
</dbReference>
<dbReference type="GO" id="GO:0030976">
    <property type="term" value="F:thiamine pyrophosphate binding"/>
    <property type="evidence" value="ECO:0007669"/>
    <property type="project" value="InterPro"/>
</dbReference>
<dbReference type="FunFam" id="3.40.50.970:FF:000105">
    <property type="entry name" value="2-oxoglutarate dehydrogenase E1 component, putative"/>
    <property type="match status" value="1"/>
</dbReference>
<dbReference type="SUPFAM" id="SSF52518">
    <property type="entry name" value="Thiamin diphosphate-binding fold (THDP-binding)"/>
    <property type="match status" value="2"/>
</dbReference>
<dbReference type="EMBL" id="CP009404">
    <property type="protein sequence ID" value="AIO02492.1"/>
    <property type="molecule type" value="Genomic_DNA"/>
</dbReference>
<dbReference type="InterPro" id="IPR029061">
    <property type="entry name" value="THDP-binding"/>
</dbReference>
<dbReference type="eggNOG" id="KOG0450">
    <property type="taxonomic scope" value="Eukaryota"/>
</dbReference>
<dbReference type="FunFam" id="1.10.287.1150:FF:000015">
    <property type="entry name" value="Putative 2-oxoglutarate dehydrogenase E1 component"/>
    <property type="match status" value="1"/>
</dbReference>
<dbReference type="PANTHER" id="PTHR23152">
    <property type="entry name" value="2-OXOGLUTARATE DEHYDROGENASE"/>
    <property type="match status" value="1"/>
</dbReference>
<sequence length="1012" mass="114297">MMRRLMSARGVLNCVSAVTPAIAFPRASQATLIAGRHHASDAMPERQLLYDNDSFLNGSSAMYLEELYQQWKKDPASVDASWAELFSRSDLGSYDRALLDTPICVLPVESSDEGVVKQSLADCGRLTRMIQAFEDRGHLMAQTDPLNYMETDVTERTPSRRYKEMVRLDLAYFGFSDKDADRVVRVGFQNQMGGIYDTSSPPMMIRQLHELLTAHYCGQIGFELVHLTDGEAKRFIRSQIELKDSTSALHRLISREEKLRIWDTVASAVFFEDFFKRKYSTQKRFGCDGAETMVVGLRALLEKSCEFGIQAINLGMAHRGRLNVLCHVIGKPFEVILKEFVGVTGQELLPFKIQSDVKYHLGCRAQLKLHSGKVMETEMLCNPSHLEAVNPFVQGYTRAMQVSLGEKGRETVLPIEIHGDAAFSGQGVAFETMCISEVGELHTGGTVHVVCNNQIGFTTDPKSSRSSAYCTDLGRVYNCPILHVNGDYPEEVVRVFEFAAEYRARFSKSVVIDLVCYRRFGHNENDDPSITQPLMYERVRAMPDVFQRYSDVLIAQGVVTPQQATQKAIDEKARYGSYQDAAAHVNYAEYLKASIPAKWRNMKYSDELGNVTQQPTAITHETVNKILKALKTYPEGFQLHPKLKTVLDRRNATIETGEGIEWGTAEALAFGSLLLEGHQVRVTGEDVERGTFAQRHAVVHDQSQVRSYIPLAYMSDMQGKMIINNSPLSEYGMLGYAAGYSLYDPTSLVIWEAQYGDFANGATIVFDQFLSAGESKWNQQQSCVVTLPHGYDGKGAEHSSGRLERFLQMSSEDVTTPAYSKEERAHRINWEITYPSTPAQYFHLLRRHQKRNFRKALVIFFSKQFLRAPNVSTLEELTSGEFQSVIPDPSVPGCQARRLVMCTGQIYHYLNKYRETKGVKDVALVRVEELSPFPVAEVQQLLAEYEKAELMWAQEEPRNMGSWAHVEPRIEEYTNGERELRYAGRCIAAAPSTGYKSKHDKEQEIICEMVFQ</sequence>
<evidence type="ECO:0000256" key="1">
    <source>
        <dbReference type="ARBA" id="ARBA00001964"/>
    </source>
</evidence>
<dbReference type="InterPro" id="IPR001017">
    <property type="entry name" value="DH_E1"/>
</dbReference>
<accession>A0A088SL06</accession>
<evidence type="ECO:0000259" key="6">
    <source>
        <dbReference type="SMART" id="SM00861"/>
    </source>
</evidence>
<protein>
    <recommendedName>
        <fullName evidence="3">oxoglutarate dehydrogenase (succinyl-transferring)</fullName>
        <ecNumber evidence="3">1.2.4.2</ecNumber>
    </recommendedName>
</protein>
<comment type="cofactor">
    <cofactor evidence="1">
        <name>thiamine diphosphate</name>
        <dbReference type="ChEBI" id="CHEBI:58937"/>
    </cofactor>
</comment>
<dbReference type="Pfam" id="PF16870">
    <property type="entry name" value="OxoGdeHyase_C"/>
    <property type="match status" value="1"/>
</dbReference>
<reference evidence="7 8" key="1">
    <citation type="journal article" date="2015" name="Sci. Rep.">
        <title>The genome of Leishmania panamensis: insights into genomics of the L. (Viannia) subgenus.</title>
        <authorList>
            <person name="Llanes A."/>
            <person name="Restrepo C.M."/>
            <person name="Vecchio G.D."/>
            <person name="Anguizola F.J."/>
            <person name="Lleonart R."/>
        </authorList>
    </citation>
    <scope>NUCLEOTIDE SEQUENCE [LARGE SCALE GENOMIC DNA]</scope>
    <source>
        <strain evidence="7 8">MHOM/PA/94/PSC-1</strain>
    </source>
</reference>
<feature type="domain" description="Transketolase-like pyrimidine-binding" evidence="6">
    <location>
        <begin position="660"/>
        <end position="868"/>
    </location>
</feature>
<dbReference type="Pfam" id="PF02779">
    <property type="entry name" value="Transket_pyr"/>
    <property type="match status" value="1"/>
</dbReference>
<dbReference type="CDD" id="cd02016">
    <property type="entry name" value="TPP_E1_OGDC_like"/>
    <property type="match status" value="1"/>
</dbReference>
<evidence type="ECO:0000256" key="3">
    <source>
        <dbReference type="ARBA" id="ARBA00012280"/>
    </source>
</evidence>
<dbReference type="GO" id="GO:0004591">
    <property type="term" value="F:oxoglutarate dehydrogenase (succinyl-transferring) activity"/>
    <property type="evidence" value="ECO:0007669"/>
    <property type="project" value="UniProtKB-EC"/>
</dbReference>
<dbReference type="InterPro" id="IPR031717">
    <property type="entry name" value="ODO-1/KGD_C"/>
</dbReference>
<organism evidence="7 8">
    <name type="scientific">Leishmania panamensis</name>
    <dbReference type="NCBI Taxonomy" id="5679"/>
    <lineage>
        <taxon>Eukaryota</taxon>
        <taxon>Discoba</taxon>
        <taxon>Euglenozoa</taxon>
        <taxon>Kinetoplastea</taxon>
        <taxon>Metakinetoplastina</taxon>
        <taxon>Trypanosomatida</taxon>
        <taxon>Trypanosomatidae</taxon>
        <taxon>Leishmaniinae</taxon>
        <taxon>Leishmania</taxon>
        <taxon>Leishmania guyanensis species complex</taxon>
    </lineage>
</organism>
<dbReference type="InterPro" id="IPR042179">
    <property type="entry name" value="KGD_C_sf"/>
</dbReference>
<evidence type="ECO:0000256" key="5">
    <source>
        <dbReference type="ARBA" id="ARBA00023052"/>
    </source>
</evidence>
<dbReference type="NCBIfam" id="NF008907">
    <property type="entry name" value="PRK12270.1"/>
    <property type="match status" value="1"/>
</dbReference>
<dbReference type="Gene3D" id="1.10.287.1150">
    <property type="entry name" value="TPP helical domain"/>
    <property type="match status" value="1"/>
</dbReference>
<dbReference type="GeneID" id="22579384"/>
<dbReference type="PANTHER" id="PTHR23152:SF12">
    <property type="entry name" value="OXOGLUTARATE DEHYDROGENASE (SUCCINYL-TRANSFERRING)"/>
    <property type="match status" value="1"/>
</dbReference>
<evidence type="ECO:0000313" key="7">
    <source>
        <dbReference type="EMBL" id="AIO02492.1"/>
    </source>
</evidence>
<dbReference type="VEuPathDB" id="TriTrypDB:LPMP_353550"/>
<name>A0A088SL06_LEIPA</name>
<dbReference type="Gene3D" id="3.40.50.970">
    <property type="match status" value="1"/>
</dbReference>
<dbReference type="InterPro" id="IPR032106">
    <property type="entry name" value="2-oxogl_dehyd_N"/>
</dbReference>
<gene>
    <name evidence="7" type="ORF">LPMP_353550</name>
</gene>
<dbReference type="AlphaFoldDB" id="A0A088SL06"/>
<keyword evidence="4 7" id="KW-0560">Oxidoreductase</keyword>
<keyword evidence="5" id="KW-0786">Thiamine pyrophosphate</keyword>
<dbReference type="Pfam" id="PF16078">
    <property type="entry name" value="2-oxogl_dehyd_N"/>
    <property type="match status" value="1"/>
</dbReference>
<dbReference type="GO" id="GO:0045252">
    <property type="term" value="C:oxoglutarate dehydrogenase complex"/>
    <property type="evidence" value="ECO:0007669"/>
    <property type="project" value="TreeGrafter"/>
</dbReference>
<evidence type="ECO:0000313" key="8">
    <source>
        <dbReference type="Proteomes" id="UP000063063"/>
    </source>
</evidence>
<dbReference type="Pfam" id="PF00676">
    <property type="entry name" value="E1_dh"/>
    <property type="match status" value="1"/>
</dbReference>
<dbReference type="NCBIfam" id="TIGR00239">
    <property type="entry name" value="2oxo_dh_E1"/>
    <property type="match status" value="1"/>
</dbReference>
<dbReference type="Gene3D" id="3.40.50.12470">
    <property type="match status" value="1"/>
</dbReference>
<comment type="similarity">
    <text evidence="2">Belongs to the alpha-ketoglutarate dehydrogenase family.</text>
</comment>